<dbReference type="AlphaFoldDB" id="A0A0K2USN2"/>
<protein>
    <submittedName>
        <fullName evidence="1">Uncharacterized protein</fullName>
    </submittedName>
</protein>
<accession>A0A0K2USN2</accession>
<feature type="non-terminal residue" evidence="1">
    <location>
        <position position="1"/>
    </location>
</feature>
<evidence type="ECO:0000313" key="1">
    <source>
        <dbReference type="EMBL" id="CDW40726.1"/>
    </source>
</evidence>
<dbReference type="EMBL" id="HACA01023365">
    <property type="protein sequence ID" value="CDW40726.1"/>
    <property type="molecule type" value="Transcribed_RNA"/>
</dbReference>
<proteinExistence type="predicted"/>
<reference evidence="1" key="1">
    <citation type="submission" date="2014-05" db="EMBL/GenBank/DDBJ databases">
        <authorList>
            <person name="Chronopoulou M."/>
        </authorList>
    </citation>
    <scope>NUCLEOTIDE SEQUENCE</scope>
    <source>
        <tissue evidence="1">Whole organism</tissue>
    </source>
</reference>
<organism evidence="1">
    <name type="scientific">Lepeophtheirus salmonis</name>
    <name type="common">Salmon louse</name>
    <name type="synonym">Caligus salmonis</name>
    <dbReference type="NCBI Taxonomy" id="72036"/>
    <lineage>
        <taxon>Eukaryota</taxon>
        <taxon>Metazoa</taxon>
        <taxon>Ecdysozoa</taxon>
        <taxon>Arthropoda</taxon>
        <taxon>Crustacea</taxon>
        <taxon>Multicrustacea</taxon>
        <taxon>Hexanauplia</taxon>
        <taxon>Copepoda</taxon>
        <taxon>Siphonostomatoida</taxon>
        <taxon>Caligidae</taxon>
        <taxon>Lepeophtheirus</taxon>
    </lineage>
</organism>
<name>A0A0K2USN2_LEPSM</name>
<sequence>QCHLLTSSNHIVIKLLPPLHHRKTNTLLITPIDGNLIMIFCRNLMEAFRQSSLYQSSKHYINGELTHFLGTHRLALTIPCNISIWIKKTVKLFDFMRLWSWVVI</sequence>